<accession>A0A7N0V2C7</accession>
<keyword evidence="3" id="KW-1185">Reference proteome</keyword>
<dbReference type="Gramene" id="Kaladp0098s0102.1.v1.1">
    <property type="protein sequence ID" value="Kaladp0098s0102.1.v1.1"/>
    <property type="gene ID" value="Kaladp0098s0102.v1.1"/>
</dbReference>
<protein>
    <submittedName>
        <fullName evidence="2">Uncharacterized protein</fullName>
    </submittedName>
</protein>
<evidence type="ECO:0000313" key="2">
    <source>
        <dbReference type="EnsemblPlants" id="Kaladp0098s0102.1.v1.1"/>
    </source>
</evidence>
<evidence type="ECO:0000313" key="3">
    <source>
        <dbReference type="Proteomes" id="UP000594263"/>
    </source>
</evidence>
<sequence length="69" mass="7978">METIGETRTKQSGCDDDADEGGRSFSITFYRINKLSEKVKDVIRGPSLWNDAGIEKLRVQRFRICKWQP</sequence>
<dbReference type="AlphaFoldDB" id="A0A7N0V2C7"/>
<evidence type="ECO:0000256" key="1">
    <source>
        <dbReference type="SAM" id="MobiDB-lite"/>
    </source>
</evidence>
<feature type="region of interest" description="Disordered" evidence="1">
    <location>
        <begin position="1"/>
        <end position="22"/>
    </location>
</feature>
<dbReference type="Proteomes" id="UP000594263">
    <property type="component" value="Unplaced"/>
</dbReference>
<reference evidence="2" key="1">
    <citation type="submission" date="2021-01" db="UniProtKB">
        <authorList>
            <consortium name="EnsemblPlants"/>
        </authorList>
    </citation>
    <scope>IDENTIFICATION</scope>
</reference>
<name>A0A7N0V2C7_KALFE</name>
<dbReference type="EnsemblPlants" id="Kaladp0098s0102.1.v1.1">
    <property type="protein sequence ID" value="Kaladp0098s0102.1.v1.1"/>
    <property type="gene ID" value="Kaladp0098s0102.v1.1"/>
</dbReference>
<organism evidence="2 3">
    <name type="scientific">Kalanchoe fedtschenkoi</name>
    <name type="common">Lavender scallops</name>
    <name type="synonym">South American air plant</name>
    <dbReference type="NCBI Taxonomy" id="63787"/>
    <lineage>
        <taxon>Eukaryota</taxon>
        <taxon>Viridiplantae</taxon>
        <taxon>Streptophyta</taxon>
        <taxon>Embryophyta</taxon>
        <taxon>Tracheophyta</taxon>
        <taxon>Spermatophyta</taxon>
        <taxon>Magnoliopsida</taxon>
        <taxon>eudicotyledons</taxon>
        <taxon>Gunneridae</taxon>
        <taxon>Pentapetalae</taxon>
        <taxon>Saxifragales</taxon>
        <taxon>Crassulaceae</taxon>
        <taxon>Kalanchoe</taxon>
    </lineage>
</organism>
<proteinExistence type="predicted"/>